<keyword evidence="4 6" id="KW-1133">Transmembrane helix</keyword>
<feature type="transmembrane region" description="Helical" evidence="6">
    <location>
        <begin position="392"/>
        <end position="412"/>
    </location>
</feature>
<dbReference type="InterPro" id="IPR050833">
    <property type="entry name" value="Poly_Biosynth_Transport"/>
</dbReference>
<organism evidence="7 8">
    <name type="scientific">Pseudonocardia charpentierae</name>
    <dbReference type="NCBI Taxonomy" id="3075545"/>
    <lineage>
        <taxon>Bacteria</taxon>
        <taxon>Bacillati</taxon>
        <taxon>Actinomycetota</taxon>
        <taxon>Actinomycetes</taxon>
        <taxon>Pseudonocardiales</taxon>
        <taxon>Pseudonocardiaceae</taxon>
        <taxon>Pseudonocardia</taxon>
    </lineage>
</organism>
<dbReference type="RefSeq" id="WP_311555297.1">
    <property type="nucleotide sequence ID" value="NZ_JAVREJ010000003.1"/>
</dbReference>
<protein>
    <submittedName>
        <fullName evidence="7">Oligosaccharide flippase family protein</fullName>
    </submittedName>
</protein>
<feature type="transmembrane region" description="Helical" evidence="6">
    <location>
        <begin position="334"/>
        <end position="353"/>
    </location>
</feature>
<keyword evidence="2" id="KW-1003">Cell membrane</keyword>
<evidence type="ECO:0000313" key="7">
    <source>
        <dbReference type="EMBL" id="MDT0349298.1"/>
    </source>
</evidence>
<keyword evidence="5 6" id="KW-0472">Membrane</keyword>
<gene>
    <name evidence="7" type="ORF">RM445_07135</name>
</gene>
<evidence type="ECO:0000256" key="2">
    <source>
        <dbReference type="ARBA" id="ARBA00022475"/>
    </source>
</evidence>
<dbReference type="PANTHER" id="PTHR30250">
    <property type="entry name" value="PST FAMILY PREDICTED COLANIC ACID TRANSPORTER"/>
    <property type="match status" value="1"/>
</dbReference>
<accession>A0ABU2N8B7</accession>
<feature type="transmembrane region" description="Helical" evidence="6">
    <location>
        <begin position="162"/>
        <end position="180"/>
    </location>
</feature>
<feature type="transmembrane region" description="Helical" evidence="6">
    <location>
        <begin position="21"/>
        <end position="43"/>
    </location>
</feature>
<dbReference type="PANTHER" id="PTHR30250:SF11">
    <property type="entry name" value="O-ANTIGEN TRANSPORTER-RELATED"/>
    <property type="match status" value="1"/>
</dbReference>
<evidence type="ECO:0000256" key="4">
    <source>
        <dbReference type="ARBA" id="ARBA00022989"/>
    </source>
</evidence>
<keyword evidence="8" id="KW-1185">Reference proteome</keyword>
<proteinExistence type="predicted"/>
<dbReference type="EMBL" id="JAVREJ010000003">
    <property type="protein sequence ID" value="MDT0349298.1"/>
    <property type="molecule type" value="Genomic_DNA"/>
</dbReference>
<evidence type="ECO:0000313" key="8">
    <source>
        <dbReference type="Proteomes" id="UP001183202"/>
    </source>
</evidence>
<evidence type="ECO:0000256" key="5">
    <source>
        <dbReference type="ARBA" id="ARBA00023136"/>
    </source>
</evidence>
<feature type="transmembrane region" description="Helical" evidence="6">
    <location>
        <begin position="365"/>
        <end position="386"/>
    </location>
</feature>
<name>A0ABU2N8B7_9PSEU</name>
<feature type="transmembrane region" description="Helical" evidence="6">
    <location>
        <begin position="259"/>
        <end position="281"/>
    </location>
</feature>
<evidence type="ECO:0000256" key="6">
    <source>
        <dbReference type="SAM" id="Phobius"/>
    </source>
</evidence>
<evidence type="ECO:0000256" key="3">
    <source>
        <dbReference type="ARBA" id="ARBA00022692"/>
    </source>
</evidence>
<reference evidence="8" key="1">
    <citation type="submission" date="2023-07" db="EMBL/GenBank/DDBJ databases">
        <title>30 novel species of actinomycetes from the DSMZ collection.</title>
        <authorList>
            <person name="Nouioui I."/>
        </authorList>
    </citation>
    <scope>NUCLEOTIDE SEQUENCE [LARGE SCALE GENOMIC DNA]</scope>
    <source>
        <strain evidence="8">DSM 45834</strain>
    </source>
</reference>
<comment type="caution">
    <text evidence="7">The sequence shown here is derived from an EMBL/GenBank/DDBJ whole genome shotgun (WGS) entry which is preliminary data.</text>
</comment>
<feature type="transmembrane region" description="Helical" evidence="6">
    <location>
        <begin position="130"/>
        <end position="150"/>
    </location>
</feature>
<comment type="subcellular location">
    <subcellularLocation>
        <location evidence="1">Cell membrane</location>
        <topology evidence="1">Multi-pass membrane protein</topology>
    </subcellularLocation>
</comment>
<evidence type="ECO:0000256" key="1">
    <source>
        <dbReference type="ARBA" id="ARBA00004651"/>
    </source>
</evidence>
<keyword evidence="3 6" id="KW-0812">Transmembrane</keyword>
<dbReference type="Pfam" id="PF13440">
    <property type="entry name" value="Polysacc_synt_3"/>
    <property type="match status" value="1"/>
</dbReference>
<feature type="transmembrane region" description="Helical" evidence="6">
    <location>
        <begin position="55"/>
        <end position="81"/>
    </location>
</feature>
<dbReference type="Proteomes" id="UP001183202">
    <property type="component" value="Unassembled WGS sequence"/>
</dbReference>
<feature type="transmembrane region" description="Helical" evidence="6">
    <location>
        <begin position="419"/>
        <end position="438"/>
    </location>
</feature>
<feature type="transmembrane region" description="Helical" evidence="6">
    <location>
        <begin position="302"/>
        <end position="328"/>
    </location>
</feature>
<sequence>MPESVRAGPRGTSSASDLRRPVVAGVLGKVAEAATLVLLATVVPRLLGPADYGRLSVALTLVAVGSVAMTLGGATLLARYVPAAPPEQRRGLARALTLRLARNRIAPFVLLTLVGAVLAAGGWFPPRETVWVLLALALNVVATLALQADLGLGRAGAWSARFPVQNAVLIAAVVALYGAAGVDGAIAGVTVAGAAGLALAAATTAPLWRTAPRVPVDLPPDAARFGLVAAGTGALTQFVQRGGVVAAAALSTDEETGHAAVAIGVALAATYAVAQVFVVTLPALSARQAEGAAEPALRRLAGVLLAAVLPAMALAVLAIGVAVPLVLGAAYTDAVVAFPLALATVVLAPLNALLLQAAALRLRPVATLTAAAAGAAVFVGVAVLAVPVWGAAGAAGAALAGTTAAAVAGVVAVPGAAGWRLVTASLVGAAAVAGWGVLA</sequence>
<feature type="transmembrane region" description="Helical" evidence="6">
    <location>
        <begin position="105"/>
        <end position="124"/>
    </location>
</feature>